<feature type="domain" description="Outer membrane lipoprotein BamD-like" evidence="8">
    <location>
        <begin position="31"/>
        <end position="226"/>
    </location>
</feature>
<evidence type="ECO:0000313" key="9">
    <source>
        <dbReference type="EMBL" id="MFD2264281.1"/>
    </source>
</evidence>
<feature type="chain" id="PRO_5045615731" description="Outer membrane protein assembly factor BamD" evidence="7">
    <location>
        <begin position="24"/>
        <end position="269"/>
    </location>
</feature>
<evidence type="ECO:0000256" key="5">
    <source>
        <dbReference type="ARBA" id="ARBA00023288"/>
    </source>
</evidence>
<protein>
    <recommendedName>
        <fullName evidence="6">Outer membrane protein assembly factor BamD</fullName>
    </recommendedName>
</protein>
<name>A0ABW5DUY0_9PROT</name>
<gene>
    <name evidence="6" type="primary">bamD</name>
    <name evidence="9" type="ORF">ACFSM5_15365</name>
</gene>
<sequence>MTSPLRVALLLSALLLAACSSNKEEDTYVEAPVETLYNQATDAMLAGEYSQAVRLFDEVDRQHPYSVWATKAQLMSAYSHYLQDQFDDTIIAADRFIQLHPGNRDVAYAYYLKAISFYAQIADIERDQALTDLSMKSLEEVYRRFPESPYARDARVKYDLTRDHLAGKEMEVARFYMRSGHYGAALSRFRVVVEKFQTTSHVPEALLRLTECYLAIGIKNEAQTAAAVLGHNFPGSRWYEEAYSLLTGAKLEPRADEGSWMSRAFNSVF</sequence>
<accession>A0ABW5DUY0</accession>
<evidence type="ECO:0000256" key="3">
    <source>
        <dbReference type="ARBA" id="ARBA00023139"/>
    </source>
</evidence>
<comment type="subunit">
    <text evidence="6">Part of the Bam complex.</text>
</comment>
<dbReference type="PROSITE" id="PS51257">
    <property type="entry name" value="PROKAR_LIPOPROTEIN"/>
    <property type="match status" value="1"/>
</dbReference>
<keyword evidence="5 6" id="KW-0449">Lipoprotein</keyword>
<dbReference type="InterPro" id="IPR017689">
    <property type="entry name" value="BamD"/>
</dbReference>
<evidence type="ECO:0000256" key="6">
    <source>
        <dbReference type="HAMAP-Rule" id="MF_00922"/>
    </source>
</evidence>
<dbReference type="CDD" id="cd15830">
    <property type="entry name" value="BamD"/>
    <property type="match status" value="1"/>
</dbReference>
<dbReference type="PANTHER" id="PTHR37423:SF1">
    <property type="entry name" value="OUTER MEMBRANE PROTEIN ASSEMBLY FACTOR BAMD"/>
    <property type="match status" value="1"/>
</dbReference>
<dbReference type="Gene3D" id="1.25.40.10">
    <property type="entry name" value="Tetratricopeptide repeat domain"/>
    <property type="match status" value="1"/>
</dbReference>
<comment type="caution">
    <text evidence="9">The sequence shown here is derived from an EMBL/GenBank/DDBJ whole genome shotgun (WGS) entry which is preliminary data.</text>
</comment>
<comment type="function">
    <text evidence="6">Part of the outer membrane protein assembly complex, which is involved in assembly and insertion of beta-barrel proteins into the outer membrane.</text>
</comment>
<dbReference type="SUPFAM" id="SSF48452">
    <property type="entry name" value="TPR-like"/>
    <property type="match status" value="1"/>
</dbReference>
<dbReference type="RefSeq" id="WP_379877353.1">
    <property type="nucleotide sequence ID" value="NZ_JBHUIP010000013.1"/>
</dbReference>
<dbReference type="HAMAP" id="MF_00922">
    <property type="entry name" value="OM_assembly_BamD"/>
    <property type="match status" value="1"/>
</dbReference>
<keyword evidence="1 6" id="KW-0732">Signal</keyword>
<reference evidence="10" key="1">
    <citation type="journal article" date="2019" name="Int. J. Syst. Evol. Microbiol.">
        <title>The Global Catalogue of Microorganisms (GCM) 10K type strain sequencing project: providing services to taxonomists for standard genome sequencing and annotation.</title>
        <authorList>
            <consortium name="The Broad Institute Genomics Platform"/>
            <consortium name="The Broad Institute Genome Sequencing Center for Infectious Disease"/>
            <person name="Wu L."/>
            <person name="Ma J."/>
        </authorList>
    </citation>
    <scope>NUCLEOTIDE SEQUENCE [LARGE SCALE GENOMIC DNA]</scope>
    <source>
        <strain evidence="10">CGMCC 1.19062</strain>
    </source>
</reference>
<dbReference type="Pfam" id="PF13525">
    <property type="entry name" value="YfiO"/>
    <property type="match status" value="1"/>
</dbReference>
<evidence type="ECO:0000313" key="10">
    <source>
        <dbReference type="Proteomes" id="UP001597295"/>
    </source>
</evidence>
<organism evidence="9 10">
    <name type="scientific">Lacibacterium aquatile</name>
    <dbReference type="NCBI Taxonomy" id="1168082"/>
    <lineage>
        <taxon>Bacteria</taxon>
        <taxon>Pseudomonadati</taxon>
        <taxon>Pseudomonadota</taxon>
        <taxon>Alphaproteobacteria</taxon>
        <taxon>Rhodospirillales</taxon>
        <taxon>Rhodospirillaceae</taxon>
    </lineage>
</organism>
<dbReference type="Proteomes" id="UP001597295">
    <property type="component" value="Unassembled WGS sequence"/>
</dbReference>
<dbReference type="EMBL" id="JBHUIP010000013">
    <property type="protein sequence ID" value="MFD2264281.1"/>
    <property type="molecule type" value="Genomic_DNA"/>
</dbReference>
<dbReference type="NCBIfam" id="TIGR03302">
    <property type="entry name" value="OM_YfiO"/>
    <property type="match status" value="1"/>
</dbReference>
<keyword evidence="10" id="KW-1185">Reference proteome</keyword>
<feature type="signal peptide" evidence="7">
    <location>
        <begin position="1"/>
        <end position="23"/>
    </location>
</feature>
<dbReference type="InterPro" id="IPR039565">
    <property type="entry name" value="BamD-like"/>
</dbReference>
<dbReference type="PANTHER" id="PTHR37423">
    <property type="entry name" value="SOLUBLE LYTIC MUREIN TRANSGLYCOSYLASE-RELATED"/>
    <property type="match status" value="1"/>
</dbReference>
<evidence type="ECO:0000259" key="8">
    <source>
        <dbReference type="Pfam" id="PF13525"/>
    </source>
</evidence>
<comment type="subcellular location">
    <subcellularLocation>
        <location evidence="6">Cell outer membrane</location>
        <topology evidence="6">Lipid-anchor</topology>
    </subcellularLocation>
</comment>
<evidence type="ECO:0000256" key="1">
    <source>
        <dbReference type="ARBA" id="ARBA00022729"/>
    </source>
</evidence>
<keyword evidence="3 6" id="KW-0564">Palmitate</keyword>
<comment type="similarity">
    <text evidence="6">Belongs to the BamD family.</text>
</comment>
<evidence type="ECO:0000256" key="7">
    <source>
        <dbReference type="SAM" id="SignalP"/>
    </source>
</evidence>
<evidence type="ECO:0000256" key="2">
    <source>
        <dbReference type="ARBA" id="ARBA00023136"/>
    </source>
</evidence>
<evidence type="ECO:0000256" key="4">
    <source>
        <dbReference type="ARBA" id="ARBA00023237"/>
    </source>
</evidence>
<proteinExistence type="inferred from homology"/>
<keyword evidence="2 6" id="KW-0472">Membrane</keyword>
<dbReference type="InterPro" id="IPR011990">
    <property type="entry name" value="TPR-like_helical_dom_sf"/>
</dbReference>
<keyword evidence="4 6" id="KW-0998">Cell outer membrane</keyword>